<dbReference type="EMBL" id="BK061826">
    <property type="protein sequence ID" value="DAZ90871.1"/>
    <property type="molecule type" value="Viral_cRNA"/>
</dbReference>
<organism evidence="1">
    <name type="scientific">Zea virus 1</name>
    <dbReference type="NCBI Taxonomy" id="2977999"/>
    <lineage>
        <taxon>Viruses</taxon>
        <taxon>Riboviria</taxon>
        <taxon>Orthornavirae</taxon>
        <taxon>Negarnaviricota</taxon>
        <taxon>Haploviricotina</taxon>
        <taxon>Monjiviricetes</taxon>
        <taxon>Mononegavirales</taxon>
        <taxon>Rhabdoviridae</taxon>
        <taxon>Betarhabdovirinae</taxon>
        <taxon>Varicosavirus</taxon>
        <taxon>Varicosavirus zea</taxon>
    </lineage>
</organism>
<evidence type="ECO:0000313" key="1">
    <source>
        <dbReference type="EMBL" id="DAZ90871.1"/>
    </source>
</evidence>
<accession>A0A9N7AB63</accession>
<name>A0A9N7AB63_9RHAB</name>
<proteinExistence type="predicted"/>
<reference evidence="1" key="1">
    <citation type="journal article" date="2022" name="bioRxiv">
        <title>Unlocking the hidden genetic diversity of varicosaviruses, the neglected plant rhabdoviruses.</title>
        <authorList>
            <person name="Bejerman N."/>
            <person name="Dietzgen R.G."/>
            <person name="Debat H."/>
        </authorList>
    </citation>
    <scope>NUCLEOTIDE SEQUENCE</scope>
</reference>
<protein>
    <submittedName>
        <fullName evidence="1">Protein 3</fullName>
    </submittedName>
</protein>
<sequence length="286" mass="31427">MSSLKRTTSLPLEINVTKSGTLTNFVTDPLAPTMISKQPFLFGMSWVRKVRDIGSSYDLGKVGIMKGLYGLAKGICELRDPEIHVIWGSYCPAEICQNEMTVSLNFTQSLDAENSLLYQNIAPMHVPAHHIFYPRQTISVGPSAVIPWSVGVHIGDLDISPNFHIGKIQIFLKGHLSGGNNHTTGKDSELILLAPPDDIMMTGTRVSRPRVFGSDWKTGGFKLGGIKPSDIARFQLMKNEGIDIEGIVMAGKMASVLKALKFVNKQNMDNPEVRTAARKTIYKSIV</sequence>